<evidence type="ECO:0000259" key="8">
    <source>
        <dbReference type="Pfam" id="PF05504"/>
    </source>
</evidence>
<comment type="similarity">
    <text evidence="2">Belongs to the GerABKC lipoprotein family.</text>
</comment>
<dbReference type="NCBIfam" id="TIGR02887">
    <property type="entry name" value="spore_ger_x_C"/>
    <property type="match status" value="1"/>
</dbReference>
<keyword evidence="7" id="KW-0449">Lipoprotein</keyword>
<evidence type="ECO:0000259" key="9">
    <source>
        <dbReference type="Pfam" id="PF25198"/>
    </source>
</evidence>
<evidence type="ECO:0000256" key="3">
    <source>
        <dbReference type="ARBA" id="ARBA00022544"/>
    </source>
</evidence>
<comment type="subcellular location">
    <subcellularLocation>
        <location evidence="1">Membrane</location>
        <topology evidence="1">Lipid-anchor</topology>
    </subcellularLocation>
</comment>
<evidence type="ECO:0000313" key="10">
    <source>
        <dbReference type="EMBL" id="QQZ08725.1"/>
    </source>
</evidence>
<reference evidence="10 11" key="1">
    <citation type="submission" date="2020-11" db="EMBL/GenBank/DDBJ databases">
        <title>Taxonomic evaluation of the Bacillus sporothermodurans group of bacteria based on whole genome sequences.</title>
        <authorList>
            <person name="Fiedler G."/>
            <person name="Herbstmann A.-D."/>
            <person name="Doll E."/>
            <person name="Wenning M."/>
            <person name="Brinks E."/>
            <person name="Kabisch J."/>
            <person name="Breitenwieser F."/>
            <person name="Lappann M."/>
            <person name="Boehnlein C."/>
            <person name="Franz C."/>
        </authorList>
    </citation>
    <scope>NUCLEOTIDE SEQUENCE [LARGE SCALE GENOMIC DNA]</scope>
    <source>
        <strain evidence="10 11">JCM 19841</strain>
    </source>
</reference>
<evidence type="ECO:0000256" key="5">
    <source>
        <dbReference type="ARBA" id="ARBA00023136"/>
    </source>
</evidence>
<dbReference type="PANTHER" id="PTHR35789:SF1">
    <property type="entry name" value="SPORE GERMINATION PROTEIN B3"/>
    <property type="match status" value="1"/>
</dbReference>
<dbReference type="Pfam" id="PF05504">
    <property type="entry name" value="Spore_GerAC"/>
    <property type="match status" value="1"/>
</dbReference>
<evidence type="ECO:0000256" key="7">
    <source>
        <dbReference type="ARBA" id="ARBA00023288"/>
    </source>
</evidence>
<dbReference type="InterPro" id="IPR046953">
    <property type="entry name" value="Spore_GerAC-like_C"/>
</dbReference>
<name>A0ABX7E0D2_9BACI</name>
<dbReference type="Proteomes" id="UP000595691">
    <property type="component" value="Chromosome"/>
</dbReference>
<dbReference type="InterPro" id="IPR057336">
    <property type="entry name" value="GerAC_N"/>
</dbReference>
<dbReference type="Gene3D" id="3.30.300.210">
    <property type="entry name" value="Nutrient germinant receptor protein C, domain 3"/>
    <property type="match status" value="1"/>
</dbReference>
<feature type="domain" description="Spore germination protein N-terminal" evidence="9">
    <location>
        <begin position="20"/>
        <end position="196"/>
    </location>
</feature>
<dbReference type="Gene3D" id="6.20.190.10">
    <property type="entry name" value="Nutrient germinant receptor protein C, domain 1"/>
    <property type="match status" value="1"/>
</dbReference>
<evidence type="ECO:0000256" key="2">
    <source>
        <dbReference type="ARBA" id="ARBA00007886"/>
    </source>
</evidence>
<evidence type="ECO:0000256" key="6">
    <source>
        <dbReference type="ARBA" id="ARBA00023139"/>
    </source>
</evidence>
<feature type="domain" description="Spore germination GerAC-like C-terminal" evidence="8">
    <location>
        <begin position="214"/>
        <end position="379"/>
    </location>
</feature>
<dbReference type="EMBL" id="CP065425">
    <property type="protein sequence ID" value="QQZ08725.1"/>
    <property type="molecule type" value="Genomic_DNA"/>
</dbReference>
<dbReference type="PROSITE" id="PS51257">
    <property type="entry name" value="PROKAR_LIPOPROTEIN"/>
    <property type="match status" value="1"/>
</dbReference>
<protein>
    <submittedName>
        <fullName evidence="10">Ger(X)C family spore germination protein</fullName>
    </submittedName>
</protein>
<dbReference type="RefSeq" id="WP_202777533.1">
    <property type="nucleotide sequence ID" value="NZ_CP065425.1"/>
</dbReference>
<keyword evidence="6" id="KW-0564">Palmitate</keyword>
<keyword evidence="3" id="KW-0309">Germination</keyword>
<keyword evidence="4" id="KW-0732">Signal</keyword>
<organism evidence="10 11">
    <name type="scientific">Heyndrickxia vini</name>
    <dbReference type="NCBI Taxonomy" id="1476025"/>
    <lineage>
        <taxon>Bacteria</taxon>
        <taxon>Bacillati</taxon>
        <taxon>Bacillota</taxon>
        <taxon>Bacilli</taxon>
        <taxon>Bacillales</taxon>
        <taxon>Bacillaceae</taxon>
        <taxon>Heyndrickxia</taxon>
    </lineage>
</organism>
<evidence type="ECO:0000256" key="4">
    <source>
        <dbReference type="ARBA" id="ARBA00022729"/>
    </source>
</evidence>
<proteinExistence type="inferred from homology"/>
<dbReference type="InterPro" id="IPR038501">
    <property type="entry name" value="Spore_GerAC_C_sf"/>
</dbReference>
<sequence length="389" mass="43068">MFRVVLSLFLSLSLLSGCGNSRELNQYAIVLGTAIDLTEDGEIELSVQFLNPEAGGNISGGGGSGGGGNGSFSIVRTGKGLTVSDAASKLQELIPRKLFWGHCKVFVFGEGLVKEGISDVLDYIVRAPYTREQAKLFVSKGDAKQILYVQPPMEKVSSRVIRLLSELNILMSITVIDFVQMMISVSNDSYLPYVDILPPNSASESGQETVPFITGTAVLKHGKLVGVLDDRLTRGIMWMKNDIKDSQVVVKNPLGKGSITLSPFQATTHLVPIIKNGQWKIIVKSRAKGEIIENETNIDLMNPQIVRIVEKQIENDISKRIQKSFNKLQKDMNADIVDIAETFERKYTNEFKKVKDHWDEKFKNIQLEIDVDAHITGPGLFTIPANHYK</sequence>
<evidence type="ECO:0000313" key="11">
    <source>
        <dbReference type="Proteomes" id="UP000595691"/>
    </source>
</evidence>
<gene>
    <name evidence="10" type="ORF">I5776_17065</name>
</gene>
<accession>A0ABX7E0D2</accession>
<dbReference type="Pfam" id="PF25198">
    <property type="entry name" value="Spore_GerAC_N"/>
    <property type="match status" value="1"/>
</dbReference>
<dbReference type="PANTHER" id="PTHR35789">
    <property type="entry name" value="SPORE GERMINATION PROTEIN B3"/>
    <property type="match status" value="1"/>
</dbReference>
<keyword evidence="11" id="KW-1185">Reference proteome</keyword>
<keyword evidence="5" id="KW-0472">Membrane</keyword>
<evidence type="ECO:0000256" key="1">
    <source>
        <dbReference type="ARBA" id="ARBA00004635"/>
    </source>
</evidence>
<dbReference type="InterPro" id="IPR008844">
    <property type="entry name" value="Spore_GerAC-like"/>
</dbReference>